<evidence type="ECO:0000313" key="4">
    <source>
        <dbReference type="Proteomes" id="UP001501842"/>
    </source>
</evidence>
<dbReference type="Gene3D" id="2.160.20.120">
    <property type="match status" value="1"/>
</dbReference>
<evidence type="ECO:0000256" key="1">
    <source>
        <dbReference type="SAM" id="Phobius"/>
    </source>
</evidence>
<protein>
    <recommendedName>
        <fullName evidence="2">DUF4097 domain-containing protein</fullName>
    </recommendedName>
</protein>
<reference evidence="3 4" key="1">
    <citation type="journal article" date="2019" name="Int. J. Syst. Evol. Microbiol.">
        <title>The Global Catalogue of Microorganisms (GCM) 10K type strain sequencing project: providing services to taxonomists for standard genome sequencing and annotation.</title>
        <authorList>
            <consortium name="The Broad Institute Genomics Platform"/>
            <consortium name="The Broad Institute Genome Sequencing Center for Infectious Disease"/>
            <person name="Wu L."/>
            <person name="Ma J."/>
        </authorList>
    </citation>
    <scope>NUCLEOTIDE SEQUENCE [LARGE SCALE GENOMIC DNA]</scope>
    <source>
        <strain evidence="3 4">JCM 8201</strain>
    </source>
</reference>
<dbReference type="EMBL" id="BAAATZ010000003">
    <property type="protein sequence ID" value="GAA2719819.1"/>
    <property type="molecule type" value="Genomic_DNA"/>
</dbReference>
<evidence type="ECO:0000313" key="3">
    <source>
        <dbReference type="EMBL" id="GAA2719819.1"/>
    </source>
</evidence>
<organism evidence="3 4">
    <name type="scientific">Actinocorallia aurantiaca</name>
    <dbReference type="NCBI Taxonomy" id="46204"/>
    <lineage>
        <taxon>Bacteria</taxon>
        <taxon>Bacillati</taxon>
        <taxon>Actinomycetota</taxon>
        <taxon>Actinomycetes</taxon>
        <taxon>Streptosporangiales</taxon>
        <taxon>Thermomonosporaceae</taxon>
        <taxon>Actinocorallia</taxon>
    </lineage>
</organism>
<evidence type="ECO:0000259" key="2">
    <source>
        <dbReference type="Pfam" id="PF13349"/>
    </source>
</evidence>
<keyword evidence="4" id="KW-1185">Reference proteome</keyword>
<name>A0ABN3TWY5_9ACTN</name>
<accession>A0ABN3TWY5</accession>
<dbReference type="RefSeq" id="WP_344448573.1">
    <property type="nucleotide sequence ID" value="NZ_BAAATZ010000003.1"/>
</dbReference>
<comment type="caution">
    <text evidence="3">The sequence shown here is derived from an EMBL/GenBank/DDBJ whole genome shotgun (WGS) entry which is preliminary data.</text>
</comment>
<feature type="domain" description="DUF4097" evidence="2">
    <location>
        <begin position="135"/>
        <end position="265"/>
    </location>
</feature>
<sequence>MKADPDTGTLTAPEPGVKKHTSWRTGGVLLTLAGLLAGSLAVMDLLLGSTTTTSSAYGPSPSRLSLELDNVSVEIEPGPAGRIRARADLKWSIFRPEIQSILEGDTLRIKMRCPIEIVQPCHASYRLSIPAQTPLSVKAGGGDVTVRDLTGKVDVDLAGGNVLLENLPGDLDVTNAGGDVWIADSQSESVVVRSTAGDTYLGFTEPPTNVDVRTTAGNLNIQVPMGAAYSVDAESVAGSRDVSVETTDPAPHRIFARNSAGDLAVRYQGGHY</sequence>
<gene>
    <name evidence="3" type="ORF">GCM10010439_06330</name>
</gene>
<dbReference type="Proteomes" id="UP001501842">
    <property type="component" value="Unassembled WGS sequence"/>
</dbReference>
<keyword evidence="1" id="KW-0812">Transmembrane</keyword>
<proteinExistence type="predicted"/>
<keyword evidence="1" id="KW-1133">Transmembrane helix</keyword>
<feature type="transmembrane region" description="Helical" evidence="1">
    <location>
        <begin position="28"/>
        <end position="47"/>
    </location>
</feature>
<dbReference type="Pfam" id="PF13349">
    <property type="entry name" value="DUF4097"/>
    <property type="match status" value="1"/>
</dbReference>
<keyword evidence="1" id="KW-0472">Membrane</keyword>
<dbReference type="InterPro" id="IPR025164">
    <property type="entry name" value="Toastrack_DUF4097"/>
</dbReference>